<dbReference type="Proteomes" id="UP000076925">
    <property type="component" value="Unassembled WGS sequence"/>
</dbReference>
<reference evidence="2 3" key="1">
    <citation type="journal article" date="2013" name="Genome Biol. Evol.">
        <title>Genomes of Stigonematalean cyanobacteria (subsection V) and the evolution of oxygenic photosynthesis from prokaryotes to plastids.</title>
        <authorList>
            <person name="Dagan T."/>
            <person name="Roettger M."/>
            <person name="Stucken K."/>
            <person name="Landan G."/>
            <person name="Koch R."/>
            <person name="Major P."/>
            <person name="Gould S.B."/>
            <person name="Goremykin V.V."/>
            <person name="Rippka R."/>
            <person name="Tandeau de Marsac N."/>
            <person name="Gugger M."/>
            <person name="Lockhart P.J."/>
            <person name="Allen J.F."/>
            <person name="Brune I."/>
            <person name="Maus I."/>
            <person name="Puhler A."/>
            <person name="Martin W.F."/>
        </authorList>
    </citation>
    <scope>NUCLEOTIDE SEQUENCE [LARGE SCALE GENOMIC DNA]</scope>
    <source>
        <strain evidence="2 3">PCC 7110</strain>
    </source>
</reference>
<keyword evidence="3" id="KW-1185">Reference proteome</keyword>
<dbReference type="RefSeq" id="WP_017741144.1">
    <property type="nucleotide sequence ID" value="NZ_KQ976355.1"/>
</dbReference>
<evidence type="ECO:0000313" key="3">
    <source>
        <dbReference type="Proteomes" id="UP000076925"/>
    </source>
</evidence>
<dbReference type="EMBL" id="ANNX02000064">
    <property type="protein sequence ID" value="KYC34694.1"/>
    <property type="molecule type" value="Genomic_DNA"/>
</dbReference>
<comment type="caution">
    <text evidence="2">The sequence shown here is derived from an EMBL/GenBank/DDBJ whole genome shotgun (WGS) entry which is preliminary data.</text>
</comment>
<dbReference type="STRING" id="128403.WA1_49070"/>
<dbReference type="AlphaFoldDB" id="A0A139WQI5"/>
<proteinExistence type="predicted"/>
<accession>A0A139WQI5</accession>
<feature type="compositionally biased region" description="Polar residues" evidence="1">
    <location>
        <begin position="136"/>
        <end position="152"/>
    </location>
</feature>
<evidence type="ECO:0000256" key="1">
    <source>
        <dbReference type="SAM" id="MobiDB-lite"/>
    </source>
</evidence>
<organism evidence="2 3">
    <name type="scientific">Scytonema hofmannii PCC 7110</name>
    <dbReference type="NCBI Taxonomy" id="128403"/>
    <lineage>
        <taxon>Bacteria</taxon>
        <taxon>Bacillati</taxon>
        <taxon>Cyanobacteriota</taxon>
        <taxon>Cyanophyceae</taxon>
        <taxon>Nostocales</taxon>
        <taxon>Scytonemataceae</taxon>
        <taxon>Scytonema</taxon>
    </lineage>
</organism>
<protein>
    <submittedName>
        <fullName evidence="2">Uncharacterized protein</fullName>
    </submittedName>
</protein>
<evidence type="ECO:0000313" key="2">
    <source>
        <dbReference type="EMBL" id="KYC34694.1"/>
    </source>
</evidence>
<gene>
    <name evidence="2" type="ORF">WA1_49070</name>
</gene>
<feature type="region of interest" description="Disordered" evidence="1">
    <location>
        <begin position="1"/>
        <end position="27"/>
    </location>
</feature>
<feature type="region of interest" description="Disordered" evidence="1">
    <location>
        <begin position="110"/>
        <end position="152"/>
    </location>
</feature>
<name>A0A139WQI5_9CYAN</name>
<sequence length="152" mass="16770">MSNLEEQSDDVVLEDSTDDGNADIEDSDEALLTDTNFTETKFDFDSLRVIINIQILPCNSDTNRTVLIAIGIPEETPILSVVELSTLSCPALQQAILKLKEELPSMAENAAKRKQKALKAANTKAENKHQIKISELPTSQNKNPSNQLSLFQ</sequence>